<feature type="region of interest" description="Disordered" evidence="1">
    <location>
        <begin position="19"/>
        <end position="49"/>
    </location>
</feature>
<evidence type="ECO:0000256" key="1">
    <source>
        <dbReference type="SAM" id="MobiDB-lite"/>
    </source>
</evidence>
<reference evidence="2 3" key="1">
    <citation type="submission" date="2017-10" db="EMBL/GenBank/DDBJ databases">
        <title>Comparative genomics in systemic dimorphic fungi from Ajellomycetaceae.</title>
        <authorList>
            <person name="Munoz J.F."/>
            <person name="Mcewen J.G."/>
            <person name="Clay O.K."/>
            <person name="Cuomo C.A."/>
        </authorList>
    </citation>
    <scope>NUCLEOTIDE SEQUENCE [LARGE SCALE GENOMIC DNA]</scope>
    <source>
        <strain evidence="2 3">UAMH130</strain>
    </source>
</reference>
<proteinExistence type="predicted"/>
<sequence length="113" mass="12533">MIKELNEFEAYKADRGHAIATGVPNSTHGHAAAQWPPPPKSKRRPKDTRSFEAVELGRIKMRMHGGGYFYITTTNLRAKNIAFKEDVLPISKDKLPMSYLAALFGSSAGSEWA</sequence>
<dbReference type="Proteomes" id="UP000224080">
    <property type="component" value="Unassembled WGS sequence"/>
</dbReference>
<evidence type="ECO:0000313" key="2">
    <source>
        <dbReference type="EMBL" id="PGG96514.1"/>
    </source>
</evidence>
<organism evidence="2 3">
    <name type="scientific">Blastomyces parvus</name>
    <dbReference type="NCBI Taxonomy" id="2060905"/>
    <lineage>
        <taxon>Eukaryota</taxon>
        <taxon>Fungi</taxon>
        <taxon>Dikarya</taxon>
        <taxon>Ascomycota</taxon>
        <taxon>Pezizomycotina</taxon>
        <taxon>Eurotiomycetes</taxon>
        <taxon>Eurotiomycetidae</taxon>
        <taxon>Onygenales</taxon>
        <taxon>Ajellomycetaceae</taxon>
        <taxon>Blastomyces</taxon>
    </lineage>
</organism>
<gene>
    <name evidence="2" type="ORF">GX51_07786</name>
</gene>
<accession>A0A2B7WIP6</accession>
<name>A0A2B7WIP6_9EURO</name>
<dbReference type="AlphaFoldDB" id="A0A2B7WIP6"/>
<evidence type="ECO:0000313" key="3">
    <source>
        <dbReference type="Proteomes" id="UP000224080"/>
    </source>
</evidence>
<protein>
    <submittedName>
        <fullName evidence="2">Uncharacterized protein</fullName>
    </submittedName>
</protein>
<comment type="caution">
    <text evidence="2">The sequence shown here is derived from an EMBL/GenBank/DDBJ whole genome shotgun (WGS) entry which is preliminary data.</text>
</comment>
<dbReference type="EMBL" id="PDNC01000173">
    <property type="protein sequence ID" value="PGG96514.1"/>
    <property type="molecule type" value="Genomic_DNA"/>
</dbReference>
<keyword evidence="3" id="KW-1185">Reference proteome</keyword>